<dbReference type="Ensembl" id="ENSAZOT00000018187.1">
    <property type="protein sequence ID" value="ENSAZOP00000016918.1"/>
    <property type="gene ID" value="ENSAZOG00000010961.1"/>
</dbReference>
<name>A0A8B9V5V5_9AVES</name>
<evidence type="ECO:0000256" key="2">
    <source>
        <dbReference type="ARBA" id="ARBA00031845"/>
    </source>
</evidence>
<keyword evidence="3" id="KW-0802">TPR repeat</keyword>
<sequence length="663" mass="75677">VCLCEGSDPLEGTIRRQILMSMKTGKGWIDIGKADLADEFLEIALNVSSIEKLYTKLRKGSDGEADIHVHKADVEKDLFKVLSYQAESAVAQGHFQKAVMCVQRCKDMLMKLPKETCYLSILCYNFGVETYERKKYEQILVCFSFQAKVLRLLATAYFEWDCKQYLDKALKAISLANEVVMSVAEFMHHDLSLDFCLNAAKLLLENGRESVGFDFLNSVAGRFESSPDLGKITLLYIEFLLQNKRELLAKQKVEEIIIGHYTGKQLLSETLNQLHIILWDTAAKHYEAKNYSEALHWYNYSVSFYMPGQIDQNLAKLQRNMASCYLHLKEVDKAKEAVKEAERCDPNSIFTQFSVYKIAVMEDDTDKEMTLHIASEVHTKHVLIFFQNEQQVVAIKALEYLSEHSRDCRQVFAALKTLGNHLFKSKLLYIVRIPITSSYFWFQLSQFCPSDKAVLIAQKTCLLMAAAIDLELGRQQITSSEQVGIYIYLMESVWEQPQIEVKTLEIIASLAMEPPARYPVLCKKALQGALNLHRKQTAIDAVKFSKCLHSLINLSLPTGVTDLDACVLQEVWGYFEDALSVISSTDGYPEMEILWLMTRAWNTGIFQYTIGKYKEAEQWCGLGMRFLNHLGSLKKTYEGHMVGLYSEVLDKLDRAKGFIPNEE</sequence>
<organism evidence="4 5">
    <name type="scientific">Anas zonorhyncha</name>
    <name type="common">Eastern spot-billed duck</name>
    <dbReference type="NCBI Taxonomy" id="75864"/>
    <lineage>
        <taxon>Eukaryota</taxon>
        <taxon>Metazoa</taxon>
        <taxon>Chordata</taxon>
        <taxon>Craniata</taxon>
        <taxon>Vertebrata</taxon>
        <taxon>Euteleostomi</taxon>
        <taxon>Archelosauria</taxon>
        <taxon>Archosauria</taxon>
        <taxon>Dinosauria</taxon>
        <taxon>Saurischia</taxon>
        <taxon>Theropoda</taxon>
        <taxon>Coelurosauria</taxon>
        <taxon>Aves</taxon>
        <taxon>Neognathae</taxon>
        <taxon>Galloanserae</taxon>
        <taxon>Anseriformes</taxon>
        <taxon>Anatidae</taxon>
        <taxon>Anatinae</taxon>
        <taxon>Anas</taxon>
    </lineage>
</organism>
<reference evidence="4" key="2">
    <citation type="submission" date="2025-09" db="UniProtKB">
        <authorList>
            <consortium name="Ensembl"/>
        </authorList>
    </citation>
    <scope>IDENTIFICATION</scope>
</reference>
<dbReference type="InterPro" id="IPR013940">
    <property type="entry name" value="Spo22/ZIP4/TEX11"/>
</dbReference>
<dbReference type="Pfam" id="PF08631">
    <property type="entry name" value="SPO22"/>
    <property type="match status" value="2"/>
</dbReference>
<dbReference type="PANTHER" id="PTHR47083">
    <property type="entry name" value="TESTIS-EXPRESSED PROTEIN 11"/>
    <property type="match status" value="1"/>
</dbReference>
<reference evidence="4" key="1">
    <citation type="submission" date="2025-08" db="UniProtKB">
        <authorList>
            <consortium name="Ensembl"/>
        </authorList>
    </citation>
    <scope>IDENTIFICATION</scope>
</reference>
<evidence type="ECO:0000313" key="4">
    <source>
        <dbReference type="Ensembl" id="ENSAZOP00000016918.1"/>
    </source>
</evidence>
<protein>
    <recommendedName>
        <fullName evidence="2">Protein ZIP4 homolog</fullName>
    </recommendedName>
</protein>
<evidence type="ECO:0000256" key="3">
    <source>
        <dbReference type="PROSITE-ProRule" id="PRU00339"/>
    </source>
</evidence>
<dbReference type="InterPro" id="IPR019734">
    <property type="entry name" value="TPR_rpt"/>
</dbReference>
<dbReference type="GO" id="GO:0007060">
    <property type="term" value="P:male meiosis chromosome segregation"/>
    <property type="evidence" value="ECO:0007669"/>
    <property type="project" value="TreeGrafter"/>
</dbReference>
<dbReference type="InterPro" id="IPR042861">
    <property type="entry name" value="TEX11"/>
</dbReference>
<dbReference type="InterPro" id="IPR011990">
    <property type="entry name" value="TPR-like_helical_dom_sf"/>
</dbReference>
<feature type="repeat" description="TPR" evidence="3">
    <location>
        <begin position="315"/>
        <end position="348"/>
    </location>
</feature>
<dbReference type="PROSITE" id="PS50005">
    <property type="entry name" value="TPR"/>
    <property type="match status" value="1"/>
</dbReference>
<dbReference type="SUPFAM" id="SSF48452">
    <property type="entry name" value="TPR-like"/>
    <property type="match status" value="1"/>
</dbReference>
<dbReference type="Gene3D" id="1.25.40.10">
    <property type="entry name" value="Tetratricopeptide repeat domain"/>
    <property type="match status" value="1"/>
</dbReference>
<proteinExistence type="predicted"/>
<keyword evidence="5" id="KW-1185">Reference proteome</keyword>
<dbReference type="GO" id="GO:0000801">
    <property type="term" value="C:central element"/>
    <property type="evidence" value="ECO:0007669"/>
    <property type="project" value="TreeGrafter"/>
</dbReference>
<dbReference type="Proteomes" id="UP000694549">
    <property type="component" value="Unplaced"/>
</dbReference>
<dbReference type="GO" id="GO:0007130">
    <property type="term" value="P:synaptonemal complex assembly"/>
    <property type="evidence" value="ECO:0007669"/>
    <property type="project" value="TreeGrafter"/>
</dbReference>
<dbReference type="GO" id="GO:0007131">
    <property type="term" value="P:reciprocal meiotic recombination"/>
    <property type="evidence" value="ECO:0007669"/>
    <property type="project" value="TreeGrafter"/>
</dbReference>
<accession>A0A8B9V5V5</accession>
<evidence type="ECO:0000313" key="5">
    <source>
        <dbReference type="Proteomes" id="UP000694549"/>
    </source>
</evidence>
<evidence type="ECO:0000256" key="1">
    <source>
        <dbReference type="ARBA" id="ARBA00023254"/>
    </source>
</evidence>
<dbReference type="AlphaFoldDB" id="A0A8B9V5V5"/>
<keyword evidence="1" id="KW-0469">Meiosis</keyword>
<dbReference type="PANTHER" id="PTHR47083:SF1">
    <property type="entry name" value="TESTIS-EXPRESSED PROTEIN 11"/>
    <property type="match status" value="1"/>
</dbReference>